<evidence type="ECO:0000313" key="3">
    <source>
        <dbReference type="Proteomes" id="UP000280271"/>
    </source>
</evidence>
<sequence>MYINMLLIVQSIFIGFFSTVFMDVIAWILEKLFKIKPLNYALIGRWFLYWKERKFTHKTIVHSSPRLGESKWGWGIHYLTGIIWVIFYLILNEVYLFNSSFISILIFSLCTTLVPFIIIQPALGFGFFAKKTPNQLISIRNSLLAHIAFGAGLYLSLNLSIS</sequence>
<proteinExistence type="predicted"/>
<feature type="transmembrane region" description="Helical" evidence="1">
    <location>
        <begin position="141"/>
        <end position="161"/>
    </location>
</feature>
<feature type="transmembrane region" description="Helical" evidence="1">
    <location>
        <begin position="72"/>
        <end position="90"/>
    </location>
</feature>
<dbReference type="InterPro" id="IPR021329">
    <property type="entry name" value="DUF2938"/>
</dbReference>
<dbReference type="EMBL" id="RCHC01000014">
    <property type="protein sequence ID" value="RLL20127.1"/>
    <property type="molecule type" value="Genomic_DNA"/>
</dbReference>
<accession>A0ABX9TUQ5</accession>
<organism evidence="2 3">
    <name type="scientific">Acinetobacter chengduensis</name>
    <dbReference type="NCBI Taxonomy" id="2420890"/>
    <lineage>
        <taxon>Bacteria</taxon>
        <taxon>Pseudomonadati</taxon>
        <taxon>Pseudomonadota</taxon>
        <taxon>Gammaproteobacteria</taxon>
        <taxon>Moraxellales</taxon>
        <taxon>Moraxellaceae</taxon>
        <taxon>Acinetobacter</taxon>
    </lineage>
</organism>
<dbReference type="Proteomes" id="UP000280271">
    <property type="component" value="Unassembled WGS sequence"/>
</dbReference>
<gene>
    <name evidence="2" type="ORF">D9K81_12495</name>
</gene>
<dbReference type="Pfam" id="PF11158">
    <property type="entry name" value="DUF2938"/>
    <property type="match status" value="1"/>
</dbReference>
<keyword evidence="1" id="KW-0472">Membrane</keyword>
<comment type="caution">
    <text evidence="2">The sequence shown here is derived from an EMBL/GenBank/DDBJ whole genome shotgun (WGS) entry which is preliminary data.</text>
</comment>
<protein>
    <submittedName>
        <fullName evidence="2">DUF2938 family protein</fullName>
    </submittedName>
</protein>
<evidence type="ECO:0000256" key="1">
    <source>
        <dbReference type="SAM" id="Phobius"/>
    </source>
</evidence>
<reference evidence="2 3" key="1">
    <citation type="submission" date="2018-09" db="EMBL/GenBank/DDBJ databases">
        <title>The draft genome of Acinetobacter sp. strains.</title>
        <authorList>
            <person name="Qin J."/>
            <person name="Feng Y."/>
            <person name="Zong Z."/>
        </authorList>
    </citation>
    <scope>NUCLEOTIDE SEQUENCE [LARGE SCALE GENOMIC DNA]</scope>
    <source>
        <strain evidence="2 3">WCHAc060005</strain>
    </source>
</reference>
<keyword evidence="1" id="KW-1133">Transmembrane helix</keyword>
<keyword evidence="1" id="KW-0812">Transmembrane</keyword>
<name>A0ABX9TUQ5_9GAMM</name>
<feature type="transmembrane region" description="Helical" evidence="1">
    <location>
        <begin position="102"/>
        <end position="129"/>
    </location>
</feature>
<evidence type="ECO:0000313" key="2">
    <source>
        <dbReference type="EMBL" id="RLL20127.1"/>
    </source>
</evidence>
<feature type="transmembrane region" description="Helical" evidence="1">
    <location>
        <begin position="6"/>
        <end position="29"/>
    </location>
</feature>
<keyword evidence="3" id="KW-1185">Reference proteome</keyword>